<feature type="transmembrane region" description="Helical" evidence="1">
    <location>
        <begin position="91"/>
        <end position="111"/>
    </location>
</feature>
<evidence type="ECO:0000313" key="3">
    <source>
        <dbReference type="Proteomes" id="UP000027602"/>
    </source>
</evidence>
<dbReference type="EMBL" id="CP007739">
    <property type="protein sequence ID" value="AIE58715.1"/>
    <property type="molecule type" value="Genomic_DNA"/>
</dbReference>
<dbReference type="STRING" id="796606.BMMGA3_01125"/>
<dbReference type="AlphaFoldDB" id="I3E3V9"/>
<keyword evidence="1" id="KW-0472">Membrane</keyword>
<dbReference type="NCBIfam" id="NF041644">
    <property type="entry name" value="CBO0543_fam"/>
    <property type="match status" value="1"/>
</dbReference>
<dbReference type="KEGG" id="bmet:BMMGA3_01125"/>
<reference evidence="2 3" key="1">
    <citation type="journal article" date="2015" name="BMC Genomics">
        <title>Transcriptome analysis of thermophilic methylotrophic Bacillus methanolicus MGA3 using RNA-sequencing provides detailed insights into its previously uncharted transcriptional landscape.</title>
        <authorList>
            <person name="Irla M."/>
            <person name="Neshat A."/>
            <person name="Brautaset T."/>
            <person name="Ruckert C."/>
            <person name="Kalinowski J."/>
            <person name="Wendisch V.F."/>
        </authorList>
    </citation>
    <scope>NUCLEOTIDE SEQUENCE [LARGE SCALE GENOMIC DNA]</scope>
    <source>
        <strain evidence="3">MGA3 / ATCC 53907</strain>
    </source>
</reference>
<feature type="transmembrane region" description="Helical" evidence="1">
    <location>
        <begin position="29"/>
        <end position="48"/>
    </location>
</feature>
<evidence type="ECO:0000313" key="2">
    <source>
        <dbReference type="EMBL" id="AIE58715.1"/>
    </source>
</evidence>
<dbReference type="RefSeq" id="WP_003348502.1">
    <property type="nucleotide sequence ID" value="NZ_ADWW01000003.1"/>
</dbReference>
<keyword evidence="1" id="KW-0812">Transmembrane</keyword>
<keyword evidence="1" id="KW-1133">Transmembrane helix</keyword>
<organism evidence="2 3">
    <name type="scientific">Bacillus methanolicus (strain MGA3 / ATCC 53907)</name>
    <dbReference type="NCBI Taxonomy" id="796606"/>
    <lineage>
        <taxon>Bacteria</taxon>
        <taxon>Bacillati</taxon>
        <taxon>Bacillota</taxon>
        <taxon>Bacilli</taxon>
        <taxon>Bacillales</taxon>
        <taxon>Bacillaceae</taxon>
        <taxon>Bacillus</taxon>
    </lineage>
</organism>
<feature type="transmembrane region" description="Helical" evidence="1">
    <location>
        <begin position="6"/>
        <end position="22"/>
    </location>
</feature>
<feature type="transmembrane region" description="Helical" evidence="1">
    <location>
        <begin position="68"/>
        <end position="84"/>
    </location>
</feature>
<keyword evidence="3" id="KW-1185">Reference proteome</keyword>
<protein>
    <submittedName>
        <fullName evidence="2">Uncharacterized protein</fullName>
    </submittedName>
</protein>
<name>I3E3V9_BACMM</name>
<evidence type="ECO:0000256" key="1">
    <source>
        <dbReference type="SAM" id="Phobius"/>
    </source>
</evidence>
<dbReference type="eggNOG" id="ENOG50332WJ">
    <property type="taxonomic scope" value="Bacteria"/>
</dbReference>
<proteinExistence type="predicted"/>
<sequence>MDRTILWALFIFGIILLIFSLRKPLFKDTILVFLMKAYFSSFFGVIVAEKNMIEYPVRFLSKYFETSILYEYFLYPIVCVYFYQTSYRSKFLGIILQDALYSAAITAVEVLCEKYTNLIEYRNWTWMYSFITLFLLSLFVRILMQLINKKEKLKG</sequence>
<dbReference type="HOGENOM" id="CLU_119466_0_0_9"/>
<feature type="transmembrane region" description="Helical" evidence="1">
    <location>
        <begin position="123"/>
        <end position="144"/>
    </location>
</feature>
<accession>I3E3V9</accession>
<dbReference type="Proteomes" id="UP000027602">
    <property type="component" value="Chromosome"/>
</dbReference>
<dbReference type="InterPro" id="IPR048147">
    <property type="entry name" value="CBO0543-like"/>
</dbReference>
<dbReference type="OrthoDB" id="1683460at2"/>
<gene>
    <name evidence="2" type="ORF">BMMGA3_01125</name>
</gene>